<feature type="region of interest" description="Disordered" evidence="14">
    <location>
        <begin position="159"/>
        <end position="187"/>
    </location>
</feature>
<evidence type="ECO:0000259" key="15">
    <source>
        <dbReference type="PROSITE" id="PS50202"/>
    </source>
</evidence>
<keyword evidence="11" id="KW-0472">Membrane</keyword>
<keyword evidence="5" id="KW-0812">Transmembrane</keyword>
<comment type="function">
    <text evidence="13">Endoplasmic reticulum (ER)-anchored protein that mediates the formation of contact sites between the ER and endosomes via interaction with FFAT motif-containing proteins such as STARD3 or WDR44. Interacts with STARD3 in a FFAT motif phosphorylation dependent manner. Via interaction with WDR44 participates in neosynthesized protein export. Participates in the endoplasmic reticulum unfolded protein response (UPR) by inducing ERN1/IRE1 activity. Involved in cellular calcium homeostasis regulation.</text>
</comment>
<dbReference type="Proteomes" id="UP000694540">
    <property type="component" value="Unplaced"/>
</dbReference>
<keyword evidence="4" id="KW-0597">Phosphoprotein</keyword>
<keyword evidence="6" id="KW-0256">Endoplasmic reticulum</keyword>
<dbReference type="InterPro" id="IPR000535">
    <property type="entry name" value="MSP_dom"/>
</dbReference>
<feature type="domain" description="MSP" evidence="15">
    <location>
        <begin position="43"/>
        <end position="167"/>
    </location>
</feature>
<dbReference type="GO" id="GO:0061817">
    <property type="term" value="P:endoplasmic reticulum-plasma membrane tethering"/>
    <property type="evidence" value="ECO:0007669"/>
    <property type="project" value="TreeGrafter"/>
</dbReference>
<keyword evidence="10" id="KW-0175">Coiled coil</keyword>
<dbReference type="GO" id="GO:0033149">
    <property type="term" value="F:FFAT motif binding"/>
    <property type="evidence" value="ECO:0007669"/>
    <property type="project" value="TreeGrafter"/>
</dbReference>
<dbReference type="Pfam" id="PF00635">
    <property type="entry name" value="Motile_Sperm"/>
    <property type="match status" value="1"/>
</dbReference>
<dbReference type="SUPFAM" id="SSF49354">
    <property type="entry name" value="PapD-like"/>
    <property type="match status" value="1"/>
</dbReference>
<reference evidence="16" key="2">
    <citation type="submission" date="2025-09" db="UniProtKB">
        <authorList>
            <consortium name="Ensembl"/>
        </authorList>
    </citation>
    <scope>IDENTIFICATION</scope>
</reference>
<comment type="subcellular location">
    <subcellularLocation>
        <location evidence="1">Endoplasmic reticulum membrane</location>
        <topology evidence="1">Single-pass type IV membrane protein</topology>
    </subcellularLocation>
</comment>
<keyword evidence="7" id="KW-0832">Ubl conjugation</keyword>
<comment type="similarity">
    <text evidence="2">Belongs to the VAMP-associated protein (VAP) (TC 9.B.17) family.</text>
</comment>
<accession>A0A8C3YC93</accession>
<evidence type="ECO:0000256" key="11">
    <source>
        <dbReference type="ARBA" id="ARBA00023136"/>
    </source>
</evidence>
<evidence type="ECO:0000256" key="3">
    <source>
        <dbReference type="ARBA" id="ARBA00022499"/>
    </source>
</evidence>
<evidence type="ECO:0000256" key="5">
    <source>
        <dbReference type="ARBA" id="ARBA00022692"/>
    </source>
</evidence>
<dbReference type="InterPro" id="IPR016763">
    <property type="entry name" value="VAP"/>
</dbReference>
<keyword evidence="3" id="KW-1017">Isopeptide bond</keyword>
<name>A0A8C3YC93_9CETA</name>
<dbReference type="GO" id="GO:0090158">
    <property type="term" value="P:endoplasmic reticulum membrane organization"/>
    <property type="evidence" value="ECO:0007669"/>
    <property type="project" value="TreeGrafter"/>
</dbReference>
<evidence type="ECO:0000256" key="6">
    <source>
        <dbReference type="ARBA" id="ARBA00022824"/>
    </source>
</evidence>
<evidence type="ECO:0000256" key="10">
    <source>
        <dbReference type="ARBA" id="ARBA00023054"/>
    </source>
</evidence>
<proteinExistence type="inferred from homology"/>
<keyword evidence="17" id="KW-1185">Reference proteome</keyword>
<dbReference type="InterPro" id="IPR013783">
    <property type="entry name" value="Ig-like_fold"/>
</dbReference>
<dbReference type="PROSITE" id="PS50202">
    <property type="entry name" value="MSP"/>
    <property type="match status" value="1"/>
</dbReference>
<dbReference type="GeneTree" id="ENSGT00940000155769"/>
<reference evidence="16" key="1">
    <citation type="submission" date="2025-08" db="UniProtKB">
        <authorList>
            <consortium name="Ensembl"/>
        </authorList>
    </citation>
    <scope>IDENTIFICATION</scope>
</reference>
<keyword evidence="8" id="KW-1133">Transmembrane helix</keyword>
<protein>
    <recommendedName>
        <fullName evidence="15">MSP domain-containing protein</fullName>
    </recommendedName>
</protein>
<evidence type="ECO:0000256" key="12">
    <source>
        <dbReference type="ARBA" id="ARBA00023230"/>
    </source>
</evidence>
<evidence type="ECO:0000313" key="17">
    <source>
        <dbReference type="Proteomes" id="UP000694540"/>
    </source>
</evidence>
<evidence type="ECO:0000256" key="7">
    <source>
        <dbReference type="ARBA" id="ARBA00022843"/>
    </source>
</evidence>
<dbReference type="Gene3D" id="2.60.40.10">
    <property type="entry name" value="Immunoglobulins"/>
    <property type="match status" value="1"/>
</dbReference>
<evidence type="ECO:0000256" key="8">
    <source>
        <dbReference type="ARBA" id="ARBA00022989"/>
    </source>
</evidence>
<dbReference type="GO" id="GO:0005789">
    <property type="term" value="C:endoplasmic reticulum membrane"/>
    <property type="evidence" value="ECO:0007669"/>
    <property type="project" value="UniProtKB-SubCell"/>
</dbReference>
<evidence type="ECO:0000256" key="4">
    <source>
        <dbReference type="ARBA" id="ARBA00022553"/>
    </source>
</evidence>
<dbReference type="Ensembl" id="ENSCWAT00000001982.1">
    <property type="protein sequence ID" value="ENSCWAP00000001804.1"/>
    <property type="gene ID" value="ENSCWAG00000001495.1"/>
</dbReference>
<evidence type="ECO:0000313" key="16">
    <source>
        <dbReference type="Ensembl" id="ENSCWAP00000001804.1"/>
    </source>
</evidence>
<dbReference type="GO" id="GO:0006986">
    <property type="term" value="P:response to unfolded protein"/>
    <property type="evidence" value="ECO:0007669"/>
    <property type="project" value="UniProtKB-KW"/>
</dbReference>
<keyword evidence="9" id="KW-0007">Acetylation</keyword>
<dbReference type="GO" id="GO:0005886">
    <property type="term" value="C:plasma membrane"/>
    <property type="evidence" value="ECO:0007669"/>
    <property type="project" value="TreeGrafter"/>
</dbReference>
<evidence type="ECO:0000256" key="14">
    <source>
        <dbReference type="SAM" id="MobiDB-lite"/>
    </source>
</evidence>
<dbReference type="AlphaFoldDB" id="A0A8C3YC93"/>
<evidence type="ECO:0000256" key="2">
    <source>
        <dbReference type="ARBA" id="ARBA00008932"/>
    </source>
</evidence>
<evidence type="ECO:0000256" key="9">
    <source>
        <dbReference type="ARBA" id="ARBA00022990"/>
    </source>
</evidence>
<dbReference type="InterPro" id="IPR008962">
    <property type="entry name" value="PapD-like_sf"/>
</dbReference>
<dbReference type="PANTHER" id="PTHR10809">
    <property type="entry name" value="VESICLE-ASSOCIATED MEMBRANE PROTEIN-ASSOCIATED PROTEIN"/>
    <property type="match status" value="1"/>
</dbReference>
<sequence length="270" mass="30384">MSHHCPHLNLSVAFLYTKCIWSTFLKSSSPPPSIFPSQGPSFCSEFFPTSESLHLLLPLDKPTSLNICPCLHSSLLLSHYGNSQNVCLKVKTTAAHRYSVRLDSGIIDTGVSISVSVMLQLFFCFLGPPPREKSVFAPADTCDDREAVWKEAKPEDLMDSKRRRAFESPAENDKPHDTETPAVPKALSSCRDDTEVKKVLEEGKRLQSEVQRLWEENEQFKEEDGLRMRKSVQSNSPAPCLLAAGREERTSACGSLRFAFIFLNFFFFPF</sequence>
<keyword evidence="12" id="KW-0834">Unfolded protein response</keyword>
<evidence type="ECO:0000256" key="13">
    <source>
        <dbReference type="ARBA" id="ARBA00045392"/>
    </source>
</evidence>
<dbReference type="PANTHER" id="PTHR10809:SF12">
    <property type="entry name" value="VESICLE-ASSOCIATED MEMBRANE PROTEIN-ASSOCIATED PROTEIN B_C"/>
    <property type="match status" value="1"/>
</dbReference>
<organism evidence="16 17">
    <name type="scientific">Catagonus wagneri</name>
    <name type="common">Chacoan peccary</name>
    <dbReference type="NCBI Taxonomy" id="51154"/>
    <lineage>
        <taxon>Eukaryota</taxon>
        <taxon>Metazoa</taxon>
        <taxon>Chordata</taxon>
        <taxon>Craniata</taxon>
        <taxon>Vertebrata</taxon>
        <taxon>Euteleostomi</taxon>
        <taxon>Mammalia</taxon>
        <taxon>Eutheria</taxon>
        <taxon>Laurasiatheria</taxon>
        <taxon>Artiodactyla</taxon>
        <taxon>Suina</taxon>
        <taxon>Tayassuidae</taxon>
        <taxon>Catagonus</taxon>
    </lineage>
</organism>
<evidence type="ECO:0000256" key="1">
    <source>
        <dbReference type="ARBA" id="ARBA00004163"/>
    </source>
</evidence>